<dbReference type="Proteomes" id="UP000790709">
    <property type="component" value="Unassembled WGS sequence"/>
</dbReference>
<keyword evidence="2" id="KW-1185">Reference proteome</keyword>
<gene>
    <name evidence="1" type="ORF">BV22DRAFT_1104665</name>
</gene>
<name>A0ACB8BJ24_9AGAM</name>
<reference evidence="1" key="1">
    <citation type="journal article" date="2021" name="New Phytol.">
        <title>Evolutionary innovations through gain and loss of genes in the ectomycorrhizal Boletales.</title>
        <authorList>
            <person name="Wu G."/>
            <person name="Miyauchi S."/>
            <person name="Morin E."/>
            <person name="Kuo A."/>
            <person name="Drula E."/>
            <person name="Varga T."/>
            <person name="Kohler A."/>
            <person name="Feng B."/>
            <person name="Cao Y."/>
            <person name="Lipzen A."/>
            <person name="Daum C."/>
            <person name="Hundley H."/>
            <person name="Pangilinan J."/>
            <person name="Johnson J."/>
            <person name="Barry K."/>
            <person name="LaButti K."/>
            <person name="Ng V."/>
            <person name="Ahrendt S."/>
            <person name="Min B."/>
            <person name="Choi I.G."/>
            <person name="Park H."/>
            <person name="Plett J.M."/>
            <person name="Magnuson J."/>
            <person name="Spatafora J.W."/>
            <person name="Nagy L.G."/>
            <person name="Henrissat B."/>
            <person name="Grigoriev I.V."/>
            <person name="Yang Z.L."/>
            <person name="Xu J."/>
            <person name="Martin F.M."/>
        </authorList>
    </citation>
    <scope>NUCLEOTIDE SEQUENCE</scope>
    <source>
        <strain evidence="1">KUC20120723A-06</strain>
    </source>
</reference>
<evidence type="ECO:0000313" key="1">
    <source>
        <dbReference type="EMBL" id="KAH7925866.1"/>
    </source>
</evidence>
<comment type="caution">
    <text evidence="1">The sequence shown here is derived from an EMBL/GenBank/DDBJ whole genome shotgun (WGS) entry which is preliminary data.</text>
</comment>
<organism evidence="1 2">
    <name type="scientific">Leucogyrophana mollusca</name>
    <dbReference type="NCBI Taxonomy" id="85980"/>
    <lineage>
        <taxon>Eukaryota</taxon>
        <taxon>Fungi</taxon>
        <taxon>Dikarya</taxon>
        <taxon>Basidiomycota</taxon>
        <taxon>Agaricomycotina</taxon>
        <taxon>Agaricomycetes</taxon>
        <taxon>Agaricomycetidae</taxon>
        <taxon>Boletales</taxon>
        <taxon>Boletales incertae sedis</taxon>
        <taxon>Leucogyrophana</taxon>
    </lineage>
</organism>
<sequence>MRMTRKFAVESSQKMHLYRALNKYNRLPLKGQEKDRMWRVRSTLTKDRLGLLPLVPGMPVMITENTASTCKIVNGSEGILREIKYTEDEEGRRYAACAYVEVPGCCLSVPGLEPKLVPLFPMQKSFLYKLPGKPSFSISRTQLPLLPGWSFTDYIVQGASMDKVIIDLASATKLQDAYVMLLRAKSLKSVAILRWFPSQVIYSRLQEDARNKMDRLAMLDDQTREEYDKRHNLPT</sequence>
<proteinExistence type="predicted"/>
<accession>A0ACB8BJ24</accession>
<evidence type="ECO:0000313" key="2">
    <source>
        <dbReference type="Proteomes" id="UP000790709"/>
    </source>
</evidence>
<protein>
    <submittedName>
        <fullName evidence="1">Uncharacterized protein</fullName>
    </submittedName>
</protein>
<dbReference type="EMBL" id="MU266393">
    <property type="protein sequence ID" value="KAH7925866.1"/>
    <property type="molecule type" value="Genomic_DNA"/>
</dbReference>